<organism evidence="5 6">
    <name type="scientific">Oligella ureolytica</name>
    <dbReference type="NCBI Taxonomy" id="90244"/>
    <lineage>
        <taxon>Bacteria</taxon>
        <taxon>Pseudomonadati</taxon>
        <taxon>Pseudomonadota</taxon>
        <taxon>Betaproteobacteria</taxon>
        <taxon>Burkholderiales</taxon>
        <taxon>Alcaligenaceae</taxon>
        <taxon>Oligella</taxon>
    </lineage>
</organism>
<dbReference type="Proteomes" id="UP000594903">
    <property type="component" value="Chromosome"/>
</dbReference>
<dbReference type="Pfam" id="PF00226">
    <property type="entry name" value="DnaJ"/>
    <property type="match status" value="1"/>
</dbReference>
<dbReference type="RefSeq" id="WP_018573441.1">
    <property type="nucleotide sequence ID" value="NZ_CP065725.1"/>
</dbReference>
<keyword evidence="7" id="KW-1185">Reference proteome</keyword>
<dbReference type="AlphaFoldDB" id="A0A378XJ05"/>
<dbReference type="SUPFAM" id="SSF46565">
    <property type="entry name" value="Chaperone J-domain"/>
    <property type="match status" value="1"/>
</dbReference>
<evidence type="ECO:0000259" key="3">
    <source>
        <dbReference type="PROSITE" id="PS50076"/>
    </source>
</evidence>
<evidence type="ECO:0000313" key="5">
    <source>
        <dbReference type="EMBL" id="SUA57796.1"/>
    </source>
</evidence>
<dbReference type="InterPro" id="IPR036869">
    <property type="entry name" value="J_dom_sf"/>
</dbReference>
<gene>
    <name evidence="5" type="primary">djlA</name>
    <name evidence="4" type="ORF">I6G29_12195</name>
    <name evidence="5" type="ORF">NCTC11997_02513</name>
</gene>
<dbReference type="Proteomes" id="UP000254603">
    <property type="component" value="Unassembled WGS sequence"/>
</dbReference>
<dbReference type="Gene3D" id="1.10.3680.10">
    <property type="entry name" value="TerB-like"/>
    <property type="match status" value="1"/>
</dbReference>
<dbReference type="OrthoDB" id="9779889at2"/>
<reference evidence="4 7" key="2">
    <citation type="submission" date="2020-12" db="EMBL/GenBank/DDBJ databases">
        <title>FDA dAtabase for Regulatory Grade micrObial Sequences (FDA-ARGOS): Supporting development and validation of Infectious Disease Dx tests.</title>
        <authorList>
            <person name="Sproer C."/>
            <person name="Gronow S."/>
            <person name="Severitt S."/>
            <person name="Schroder I."/>
            <person name="Tallon L."/>
            <person name="Sadzewicz L."/>
            <person name="Zhao X."/>
            <person name="Boylan J."/>
            <person name="Ott S."/>
            <person name="Bowen H."/>
            <person name="Vavikolanu K."/>
            <person name="Mehta A."/>
            <person name="Aluvathingal J."/>
            <person name="Nadendla S."/>
            <person name="Lowell S."/>
            <person name="Myers T."/>
            <person name="Yan Y."/>
            <person name="Sichtig H."/>
        </authorList>
    </citation>
    <scope>NUCLEOTIDE SEQUENCE [LARGE SCALE GENOMIC DNA]</scope>
    <source>
        <strain evidence="4 7">FDAARGOS_872</strain>
    </source>
</reference>
<feature type="region of interest" description="Disordered" evidence="1">
    <location>
        <begin position="218"/>
        <end position="246"/>
    </location>
</feature>
<dbReference type="SMART" id="SM00271">
    <property type="entry name" value="DnaJ"/>
    <property type="match status" value="1"/>
</dbReference>
<accession>A0A378XJ05</accession>
<dbReference type="InterPro" id="IPR001623">
    <property type="entry name" value="DnaJ_domain"/>
</dbReference>
<evidence type="ECO:0000256" key="2">
    <source>
        <dbReference type="SAM" id="Phobius"/>
    </source>
</evidence>
<dbReference type="PRINTS" id="PR00625">
    <property type="entry name" value="JDOMAIN"/>
</dbReference>
<dbReference type="NCBIfam" id="NF006948">
    <property type="entry name" value="PRK09430.1"/>
    <property type="match status" value="1"/>
</dbReference>
<evidence type="ECO:0000313" key="4">
    <source>
        <dbReference type="EMBL" id="QPT39857.1"/>
    </source>
</evidence>
<dbReference type="CDD" id="cd06257">
    <property type="entry name" value="DnaJ"/>
    <property type="match status" value="1"/>
</dbReference>
<feature type="transmembrane region" description="Helical" evidence="2">
    <location>
        <begin position="83"/>
        <end position="102"/>
    </location>
</feature>
<reference evidence="5 6" key="1">
    <citation type="submission" date="2018-06" db="EMBL/GenBank/DDBJ databases">
        <authorList>
            <consortium name="Pathogen Informatics"/>
            <person name="Doyle S."/>
        </authorList>
    </citation>
    <scope>NUCLEOTIDE SEQUENCE [LARGE SCALE GENOMIC DNA]</scope>
    <source>
        <strain evidence="5 6">NCTC11997</strain>
    </source>
</reference>
<dbReference type="STRING" id="1122619.GCA_000373745_00261"/>
<keyword evidence="2" id="KW-0472">Membrane</keyword>
<evidence type="ECO:0000256" key="1">
    <source>
        <dbReference type="SAM" id="MobiDB-lite"/>
    </source>
</evidence>
<keyword evidence="2" id="KW-0812">Transmembrane</keyword>
<evidence type="ECO:0000313" key="7">
    <source>
        <dbReference type="Proteomes" id="UP000594903"/>
    </source>
</evidence>
<proteinExistence type="predicted"/>
<sequence length="323" mass="36773">MRFIIYFLVFLYFAETYNSFFIGLFAAIVASYLWRYIKRRNHQANSTAGQSWGEASWGRARPKASAYDFAKGHIRSAIFPNEVFTPISFYVATLFLCLGRIAKAKGRVKEKDIDLANGVMDQLRLTEALRIEARKRFNQGKAADFSLPVLVAELKKQFIAFPNFQRMFFDICLGAAILDGRIIISEKEIVRSLFPLTGARPELFESFISQFEQGSSHRAYEQNGGSSYRSREQSYGAGGGGQQHGWSRATKSKLAESLATLGVTEDIQQDELKRVYRKLINQYHPDKMAGQNLPEGLVKMAKEKTQEIISAYNYILEYKGWSR</sequence>
<name>A0A378XJ05_9BURK</name>
<dbReference type="InterPro" id="IPR029024">
    <property type="entry name" value="TerB-like"/>
</dbReference>
<evidence type="ECO:0000313" key="6">
    <source>
        <dbReference type="Proteomes" id="UP000254603"/>
    </source>
</evidence>
<dbReference type="PROSITE" id="PS50076">
    <property type="entry name" value="DNAJ_2"/>
    <property type="match status" value="1"/>
</dbReference>
<dbReference type="EMBL" id="UGSB01000001">
    <property type="protein sequence ID" value="SUA57796.1"/>
    <property type="molecule type" value="Genomic_DNA"/>
</dbReference>
<protein>
    <submittedName>
        <fullName evidence="4">Co-chaperone DjlA</fullName>
    </submittedName>
    <submittedName>
        <fullName evidence="5">DnaJ-like protein DjlA</fullName>
    </submittedName>
</protein>
<dbReference type="Gene3D" id="1.10.287.110">
    <property type="entry name" value="DnaJ domain"/>
    <property type="match status" value="1"/>
</dbReference>
<feature type="transmembrane region" description="Helical" evidence="2">
    <location>
        <begin position="7"/>
        <end position="34"/>
    </location>
</feature>
<keyword evidence="2" id="KW-1133">Transmembrane helix</keyword>
<dbReference type="CDD" id="cd07316">
    <property type="entry name" value="terB_like_DjlA"/>
    <property type="match status" value="1"/>
</dbReference>
<feature type="domain" description="J" evidence="3">
    <location>
        <begin position="256"/>
        <end position="323"/>
    </location>
</feature>
<dbReference type="EMBL" id="CP065725">
    <property type="protein sequence ID" value="QPT39857.1"/>
    <property type="molecule type" value="Genomic_DNA"/>
</dbReference>